<comment type="caution">
    <text evidence="1">The sequence shown here is derived from an EMBL/GenBank/DDBJ whole genome shotgun (WGS) entry which is preliminary data.</text>
</comment>
<dbReference type="EMBL" id="BJYE01000019">
    <property type="protein sequence ID" value="GEN57147.1"/>
    <property type="molecule type" value="Genomic_DNA"/>
</dbReference>
<protein>
    <recommendedName>
        <fullName evidence="3">SLAP domain-containing protein</fullName>
    </recommendedName>
</protein>
<reference evidence="1 2" key="1">
    <citation type="submission" date="2019-07" db="EMBL/GenBank/DDBJ databases">
        <title>Whole genome shotgun sequence of Halolactibacillus alkaliphilus NBRC 103919.</title>
        <authorList>
            <person name="Hosoyama A."/>
            <person name="Uohara A."/>
            <person name="Ohji S."/>
            <person name="Ichikawa N."/>
        </authorList>
    </citation>
    <scope>NUCLEOTIDE SEQUENCE [LARGE SCALE GENOMIC DNA]</scope>
    <source>
        <strain evidence="1 2">NBRC 103919</strain>
    </source>
</reference>
<evidence type="ECO:0000313" key="2">
    <source>
        <dbReference type="Proteomes" id="UP000321400"/>
    </source>
</evidence>
<dbReference type="RefSeq" id="WP_089802243.1">
    <property type="nucleotide sequence ID" value="NZ_BJYE01000019.1"/>
</dbReference>
<gene>
    <name evidence="1" type="ORF">HAL01_16110</name>
</gene>
<dbReference type="AlphaFoldDB" id="A0A511X2G5"/>
<keyword evidence="2" id="KW-1185">Reference proteome</keyword>
<evidence type="ECO:0008006" key="3">
    <source>
        <dbReference type="Google" id="ProtNLM"/>
    </source>
</evidence>
<dbReference type="OrthoDB" id="1907642at2"/>
<name>A0A511X2G5_9BACI</name>
<evidence type="ECO:0000313" key="1">
    <source>
        <dbReference type="EMBL" id="GEN57147.1"/>
    </source>
</evidence>
<sequence length="127" mass="14323">MTLILQDKWQKQLPPVDYDHYKALYHAYLNNQLSYLEDIDLFASTGKLIPLRQAKNHAGHRLIICFYQYTGVEASVPTFTASLKSTESVVVTIPTLTLAPGETTLWTIIFTAPMTAFTEGWLVSIDT</sequence>
<organism evidence="1 2">
    <name type="scientific">Halolactibacillus alkaliphilus</name>
    <dbReference type="NCBI Taxonomy" id="442899"/>
    <lineage>
        <taxon>Bacteria</taxon>
        <taxon>Bacillati</taxon>
        <taxon>Bacillota</taxon>
        <taxon>Bacilli</taxon>
        <taxon>Bacillales</taxon>
        <taxon>Bacillaceae</taxon>
        <taxon>Halolactibacillus</taxon>
    </lineage>
</organism>
<dbReference type="Proteomes" id="UP000321400">
    <property type="component" value="Unassembled WGS sequence"/>
</dbReference>
<proteinExistence type="predicted"/>
<accession>A0A511X2G5</accession>